<accession>W4KD42</accession>
<dbReference type="InterPro" id="IPR029058">
    <property type="entry name" value="AB_hydrolase_fold"/>
</dbReference>
<proteinExistence type="inferred from homology"/>
<dbReference type="Gene3D" id="3.40.50.1820">
    <property type="entry name" value="alpha/beta hydrolase"/>
    <property type="match status" value="2"/>
</dbReference>
<organism evidence="7 8">
    <name type="scientific">Heterobasidion irregulare (strain TC 32-1)</name>
    <dbReference type="NCBI Taxonomy" id="747525"/>
    <lineage>
        <taxon>Eukaryota</taxon>
        <taxon>Fungi</taxon>
        <taxon>Dikarya</taxon>
        <taxon>Basidiomycota</taxon>
        <taxon>Agaricomycotina</taxon>
        <taxon>Agaricomycetes</taxon>
        <taxon>Russulales</taxon>
        <taxon>Bondarzewiaceae</taxon>
        <taxon>Heterobasidion</taxon>
        <taxon>Heterobasidion annosum species complex</taxon>
    </lineage>
</organism>
<dbReference type="GeneID" id="20667148"/>
<dbReference type="InterPro" id="IPR008758">
    <property type="entry name" value="Peptidase_S28"/>
</dbReference>
<comment type="similarity">
    <text evidence="1">Belongs to the peptidase S28 family.</text>
</comment>
<evidence type="ECO:0000256" key="5">
    <source>
        <dbReference type="ARBA" id="ARBA00023180"/>
    </source>
</evidence>
<dbReference type="SUPFAM" id="SSF53474">
    <property type="entry name" value="alpha/beta-Hydrolases"/>
    <property type="match status" value="1"/>
</dbReference>
<dbReference type="PANTHER" id="PTHR11010">
    <property type="entry name" value="PROTEASE S28 PRO-X CARBOXYPEPTIDASE-RELATED"/>
    <property type="match status" value="1"/>
</dbReference>
<dbReference type="PANTHER" id="PTHR11010:SF23">
    <property type="entry name" value="SERINE PEPTIDASE"/>
    <property type="match status" value="1"/>
</dbReference>
<dbReference type="AlphaFoldDB" id="W4KD42"/>
<gene>
    <name evidence="7" type="ORF">HETIRDRAFT_146551</name>
</gene>
<dbReference type="HOGENOM" id="CLU_023630_1_1_1"/>
<dbReference type="EMBL" id="KI925456">
    <property type="protein sequence ID" value="ETW83659.1"/>
    <property type="molecule type" value="Genomic_DNA"/>
</dbReference>
<keyword evidence="2 7" id="KW-0645">Protease</keyword>
<sequence length="526" mass="57081">MLSPLLLALAASTVSVSAVSNGRAHPNTPPFPLPPIASLPAEKHLAASAPVSKSGATIPPYNTTYYFDQLIDHTNPGLGTFKQRYWHTWEFYEEGGPIILSTPGEANAAPYFRYLTNATVNGLLAQQESGATVVLEHRYYGLSNPYPDLSVASLKYHTIQQAIEDLEYFTKNVNLPMPGGDKVKPGQAPWVLMGGSYSGALTAWTMVNKPDLFQAGYASSAVVESIIDFWGYFEPIRQFMPKNCSADVQAVVAHFDKVFTNGTSAEQAALKEQYGMSDVTHADDVTGALRNNLWDWQELSPTTGAGAQFWAFCDALEVNAAGVSAPAKGWGVKHALDAWGAYFKNTYLSILCDDQTAEECLGTYNASQSYWTDESIDNAGRSWTWIVCNEVGWFQDSAPKGYPTVVSRLVHPSADERQCVQMFPKAFSSPPVPGAAKTNAAYDGWNLKVDHLFFANGQRDPWRDATVSADGLNVPSTASQPIAVSDGFHCSDLITRAGTVDATVKSVQDAGLKAIGAWLKEWEASS</sequence>
<evidence type="ECO:0000256" key="6">
    <source>
        <dbReference type="SAM" id="SignalP"/>
    </source>
</evidence>
<dbReference type="Pfam" id="PF05577">
    <property type="entry name" value="Peptidase_S28"/>
    <property type="match status" value="1"/>
</dbReference>
<keyword evidence="8" id="KW-1185">Reference proteome</keyword>
<keyword evidence="4" id="KW-0378">Hydrolase</keyword>
<dbReference type="GO" id="GO:0006508">
    <property type="term" value="P:proteolysis"/>
    <property type="evidence" value="ECO:0007669"/>
    <property type="project" value="UniProtKB-KW"/>
</dbReference>
<dbReference type="OrthoDB" id="1735038at2759"/>
<dbReference type="KEGG" id="hir:HETIRDRAFT_146551"/>
<evidence type="ECO:0000313" key="7">
    <source>
        <dbReference type="EMBL" id="ETW83659.1"/>
    </source>
</evidence>
<feature type="signal peptide" evidence="6">
    <location>
        <begin position="1"/>
        <end position="18"/>
    </location>
</feature>
<dbReference type="GO" id="GO:0070008">
    <property type="term" value="F:serine-type exopeptidase activity"/>
    <property type="evidence" value="ECO:0007669"/>
    <property type="project" value="InterPro"/>
</dbReference>
<feature type="chain" id="PRO_5004844164" evidence="6">
    <location>
        <begin position="19"/>
        <end position="526"/>
    </location>
</feature>
<keyword evidence="5" id="KW-0325">Glycoprotein</keyword>
<evidence type="ECO:0000256" key="1">
    <source>
        <dbReference type="ARBA" id="ARBA00011079"/>
    </source>
</evidence>
<dbReference type="InParanoid" id="W4KD42"/>
<evidence type="ECO:0000256" key="2">
    <source>
        <dbReference type="ARBA" id="ARBA00022670"/>
    </source>
</evidence>
<dbReference type="eggNOG" id="KOG2182">
    <property type="taxonomic scope" value="Eukaryota"/>
</dbReference>
<evidence type="ECO:0000313" key="8">
    <source>
        <dbReference type="Proteomes" id="UP000030671"/>
    </source>
</evidence>
<evidence type="ECO:0000256" key="3">
    <source>
        <dbReference type="ARBA" id="ARBA00022729"/>
    </source>
</evidence>
<dbReference type="GO" id="GO:0008239">
    <property type="term" value="F:dipeptidyl-peptidase activity"/>
    <property type="evidence" value="ECO:0007669"/>
    <property type="project" value="TreeGrafter"/>
</dbReference>
<name>W4KD42_HETIT</name>
<dbReference type="Proteomes" id="UP000030671">
    <property type="component" value="Unassembled WGS sequence"/>
</dbReference>
<protein>
    <submittedName>
        <fullName evidence="7">Serine protease S28</fullName>
    </submittedName>
</protein>
<reference evidence="7 8" key="1">
    <citation type="journal article" date="2012" name="New Phytol.">
        <title>Insight into trade-off between wood decay and parasitism from the genome of a fungal forest pathogen.</title>
        <authorList>
            <person name="Olson A."/>
            <person name="Aerts A."/>
            <person name="Asiegbu F."/>
            <person name="Belbahri L."/>
            <person name="Bouzid O."/>
            <person name="Broberg A."/>
            <person name="Canback B."/>
            <person name="Coutinho P.M."/>
            <person name="Cullen D."/>
            <person name="Dalman K."/>
            <person name="Deflorio G."/>
            <person name="van Diepen L.T."/>
            <person name="Dunand C."/>
            <person name="Duplessis S."/>
            <person name="Durling M."/>
            <person name="Gonthier P."/>
            <person name="Grimwood J."/>
            <person name="Fossdal C.G."/>
            <person name="Hansson D."/>
            <person name="Henrissat B."/>
            <person name="Hietala A."/>
            <person name="Himmelstrand K."/>
            <person name="Hoffmeister D."/>
            <person name="Hogberg N."/>
            <person name="James T.Y."/>
            <person name="Karlsson M."/>
            <person name="Kohler A."/>
            <person name="Kues U."/>
            <person name="Lee Y.H."/>
            <person name="Lin Y.C."/>
            <person name="Lind M."/>
            <person name="Lindquist E."/>
            <person name="Lombard V."/>
            <person name="Lucas S."/>
            <person name="Lunden K."/>
            <person name="Morin E."/>
            <person name="Murat C."/>
            <person name="Park J."/>
            <person name="Raffaello T."/>
            <person name="Rouze P."/>
            <person name="Salamov A."/>
            <person name="Schmutz J."/>
            <person name="Solheim H."/>
            <person name="Stahlberg J."/>
            <person name="Velez H."/>
            <person name="de Vries R.P."/>
            <person name="Wiebenga A."/>
            <person name="Woodward S."/>
            <person name="Yakovlev I."/>
            <person name="Garbelotto M."/>
            <person name="Martin F."/>
            <person name="Grigoriev I.V."/>
            <person name="Stenlid J."/>
        </authorList>
    </citation>
    <scope>NUCLEOTIDE SEQUENCE [LARGE SCALE GENOMIC DNA]</scope>
    <source>
        <strain evidence="7 8">TC 32-1</strain>
    </source>
</reference>
<evidence type="ECO:0000256" key="4">
    <source>
        <dbReference type="ARBA" id="ARBA00022801"/>
    </source>
</evidence>
<keyword evidence="3 6" id="KW-0732">Signal</keyword>
<dbReference type="RefSeq" id="XP_009543429.1">
    <property type="nucleotide sequence ID" value="XM_009545134.1"/>
</dbReference>